<gene>
    <name evidence="8" type="ORF">HNR71_002827</name>
    <name evidence="9" type="ORF">HPO96_36340</name>
</gene>
<dbReference type="SMART" id="SM01043">
    <property type="entry name" value="BTAD"/>
    <property type="match status" value="1"/>
</dbReference>
<feature type="transmembrane region" description="Helical" evidence="6">
    <location>
        <begin position="343"/>
        <end position="364"/>
    </location>
</feature>
<evidence type="ECO:0000313" key="8">
    <source>
        <dbReference type="EMBL" id="MBB6567190.1"/>
    </source>
</evidence>
<dbReference type="Pfam" id="PF12836">
    <property type="entry name" value="HHH_3"/>
    <property type="match status" value="1"/>
</dbReference>
<dbReference type="CDD" id="cd15831">
    <property type="entry name" value="BTAD"/>
    <property type="match status" value="1"/>
</dbReference>
<dbReference type="PANTHER" id="PTHR35807:SF1">
    <property type="entry name" value="TRANSCRIPTIONAL REGULATOR REDD"/>
    <property type="match status" value="1"/>
</dbReference>
<evidence type="ECO:0000256" key="2">
    <source>
        <dbReference type="ARBA" id="ARBA00023015"/>
    </source>
</evidence>
<dbReference type="InterPro" id="IPR011990">
    <property type="entry name" value="TPR-like_helical_dom_sf"/>
</dbReference>
<organism evidence="9 10">
    <name type="scientific">Kribbella sandramycini</name>
    <dbReference type="NCBI Taxonomy" id="60450"/>
    <lineage>
        <taxon>Bacteria</taxon>
        <taxon>Bacillati</taxon>
        <taxon>Actinomycetota</taxon>
        <taxon>Actinomycetes</taxon>
        <taxon>Propionibacteriales</taxon>
        <taxon>Kribbellaceae</taxon>
        <taxon>Kribbella</taxon>
    </lineage>
</organism>
<proteinExistence type="inferred from homology"/>
<comment type="similarity">
    <text evidence="1">Belongs to the AfsR/DnrI/RedD regulatory family.</text>
</comment>
<dbReference type="EMBL" id="JACHKF010000001">
    <property type="protein sequence ID" value="MBB6567190.1"/>
    <property type="molecule type" value="Genomic_DNA"/>
</dbReference>
<evidence type="ECO:0000256" key="4">
    <source>
        <dbReference type="ARBA" id="ARBA00023163"/>
    </source>
</evidence>
<dbReference type="Proteomes" id="UP000534306">
    <property type="component" value="Unassembled WGS sequence"/>
</dbReference>
<feature type="transmembrane region" description="Helical" evidence="6">
    <location>
        <begin position="312"/>
        <end position="331"/>
    </location>
</feature>
<dbReference type="AlphaFoldDB" id="A0A7Y4L7C4"/>
<dbReference type="Pfam" id="PF03704">
    <property type="entry name" value="BTAD"/>
    <property type="match status" value="1"/>
</dbReference>
<name>A0A7Y4L7C4_9ACTN</name>
<reference evidence="9 10" key="1">
    <citation type="submission" date="2020-05" db="EMBL/GenBank/DDBJ databases">
        <title>Genome sequence of Kribbella sandramycini ATCC 39419.</title>
        <authorList>
            <person name="Maclea K.S."/>
            <person name="Fair J.L."/>
        </authorList>
    </citation>
    <scope>NUCLEOTIDE SEQUENCE [LARGE SCALE GENOMIC DNA]</scope>
    <source>
        <strain evidence="9 10">ATCC 39419</strain>
    </source>
</reference>
<evidence type="ECO:0000259" key="7">
    <source>
        <dbReference type="PROSITE" id="PS51755"/>
    </source>
</evidence>
<evidence type="ECO:0000313" key="9">
    <source>
        <dbReference type="EMBL" id="NOL45728.1"/>
    </source>
</evidence>
<sequence>MDDAVRFELLGPLRARRGSAEIDLGPARQQAVLAALLLAANDPLPATEIVDQVWGSDPPENGANVVQKYVAGLRRVLEPERTPRAAAQTLTLTPTGYRLTVSPGGSDLGEFTSRVQQVQALRALGRCVEAAAEVRSALALWRAEPLAGLPGGYFDAVRAQLAESRADALQEWAELELEQGHEATLLPELTRLIAEYPDRQRLRAAQVVALYRTGRQAEAHMSYQEALQLSGGRPGPELQGAYAQLLHKAQPPAERVVDEVRPFGQPPPVWQPLRLQDRLLKVAAVLVPPVTGGLGCGPMMAVLAVRRRSWRLALAAVGYLVLSFAGPIVIGESETDEFRPIDGVMVTLWVLTMLVCSLHAAWLVPARQSPRPVQVLVDLNSAPLAVLRTLPGVPPEHAALIIAERNHRGPFRSLEDVAARGVFSWPLPRPIADVVLVVPVEDAPKEERR</sequence>
<dbReference type="SUPFAM" id="SSF46894">
    <property type="entry name" value="C-terminal effector domain of the bipartite response regulators"/>
    <property type="match status" value="1"/>
</dbReference>
<dbReference type="PROSITE" id="PS51755">
    <property type="entry name" value="OMPR_PHOB"/>
    <property type="match status" value="1"/>
</dbReference>
<dbReference type="Proteomes" id="UP000553957">
    <property type="component" value="Unassembled WGS sequence"/>
</dbReference>
<keyword evidence="2" id="KW-0805">Transcription regulation</keyword>
<dbReference type="InterPro" id="IPR010994">
    <property type="entry name" value="RuvA_2-like"/>
</dbReference>
<evidence type="ECO:0000313" key="10">
    <source>
        <dbReference type="Proteomes" id="UP000534306"/>
    </source>
</evidence>
<dbReference type="GO" id="GO:0000160">
    <property type="term" value="P:phosphorelay signal transduction system"/>
    <property type="evidence" value="ECO:0007669"/>
    <property type="project" value="InterPro"/>
</dbReference>
<evidence type="ECO:0000256" key="1">
    <source>
        <dbReference type="ARBA" id="ARBA00005820"/>
    </source>
</evidence>
<dbReference type="InterPro" id="IPR051677">
    <property type="entry name" value="AfsR-DnrI-RedD_regulator"/>
</dbReference>
<keyword evidence="6" id="KW-0472">Membrane</keyword>
<dbReference type="SUPFAM" id="SSF47781">
    <property type="entry name" value="RuvA domain 2-like"/>
    <property type="match status" value="1"/>
</dbReference>
<keyword evidence="4" id="KW-0804">Transcription</keyword>
<dbReference type="Pfam" id="PF00486">
    <property type="entry name" value="Trans_reg_C"/>
    <property type="match status" value="1"/>
</dbReference>
<dbReference type="Gene3D" id="1.10.150.280">
    <property type="entry name" value="AF1531-like domain"/>
    <property type="match status" value="1"/>
</dbReference>
<dbReference type="GO" id="GO:0003677">
    <property type="term" value="F:DNA binding"/>
    <property type="evidence" value="ECO:0007669"/>
    <property type="project" value="UniProtKB-UniRule"/>
</dbReference>
<dbReference type="InterPro" id="IPR036388">
    <property type="entry name" value="WH-like_DNA-bd_sf"/>
</dbReference>
<dbReference type="EMBL" id="JABJRC010000016">
    <property type="protein sequence ID" value="NOL45728.1"/>
    <property type="molecule type" value="Genomic_DNA"/>
</dbReference>
<dbReference type="SMART" id="SM00862">
    <property type="entry name" value="Trans_reg_C"/>
    <property type="match status" value="1"/>
</dbReference>
<reference evidence="8 11" key="2">
    <citation type="submission" date="2020-08" db="EMBL/GenBank/DDBJ databases">
        <title>Sequencing the genomes of 1000 actinobacteria strains.</title>
        <authorList>
            <person name="Klenk H.-P."/>
        </authorList>
    </citation>
    <scope>NUCLEOTIDE SEQUENCE [LARGE SCALE GENOMIC DNA]</scope>
    <source>
        <strain evidence="8 11">DSM 15626</strain>
    </source>
</reference>
<comment type="caution">
    <text evidence="9">The sequence shown here is derived from an EMBL/GenBank/DDBJ whole genome shotgun (WGS) entry which is preliminary data.</text>
</comment>
<dbReference type="Gene3D" id="1.25.40.10">
    <property type="entry name" value="Tetratricopeptide repeat domain"/>
    <property type="match status" value="1"/>
</dbReference>
<dbReference type="Gene3D" id="1.10.10.10">
    <property type="entry name" value="Winged helix-like DNA-binding domain superfamily/Winged helix DNA-binding domain"/>
    <property type="match status" value="1"/>
</dbReference>
<evidence type="ECO:0000313" key="11">
    <source>
        <dbReference type="Proteomes" id="UP000553957"/>
    </source>
</evidence>
<dbReference type="RefSeq" id="WP_171679027.1">
    <property type="nucleotide sequence ID" value="NZ_BAAAGT010000024.1"/>
</dbReference>
<keyword evidence="6" id="KW-1133">Transmembrane helix</keyword>
<evidence type="ECO:0000256" key="6">
    <source>
        <dbReference type="SAM" id="Phobius"/>
    </source>
</evidence>
<protein>
    <submittedName>
        <fullName evidence="8">DNA-binding SARP family transcriptional activator</fullName>
    </submittedName>
</protein>
<dbReference type="InterPro" id="IPR005158">
    <property type="entry name" value="BTAD"/>
</dbReference>
<dbReference type="GO" id="GO:0006355">
    <property type="term" value="P:regulation of DNA-templated transcription"/>
    <property type="evidence" value="ECO:0007669"/>
    <property type="project" value="InterPro"/>
</dbReference>
<dbReference type="InterPro" id="IPR016032">
    <property type="entry name" value="Sig_transdc_resp-reg_C-effctor"/>
</dbReference>
<evidence type="ECO:0000256" key="5">
    <source>
        <dbReference type="PROSITE-ProRule" id="PRU01091"/>
    </source>
</evidence>
<dbReference type="PANTHER" id="PTHR35807">
    <property type="entry name" value="TRANSCRIPTIONAL REGULATOR REDD-RELATED"/>
    <property type="match status" value="1"/>
</dbReference>
<keyword evidence="10" id="KW-1185">Reference proteome</keyword>
<keyword evidence="3 5" id="KW-0238">DNA-binding</keyword>
<feature type="DNA-binding region" description="OmpR/PhoB-type" evidence="5">
    <location>
        <begin position="1"/>
        <end position="101"/>
    </location>
</feature>
<accession>A0A7Y4L7C4</accession>
<evidence type="ECO:0000256" key="3">
    <source>
        <dbReference type="ARBA" id="ARBA00023125"/>
    </source>
</evidence>
<feature type="domain" description="OmpR/PhoB-type" evidence="7">
    <location>
        <begin position="1"/>
        <end position="101"/>
    </location>
</feature>
<keyword evidence="6" id="KW-0812">Transmembrane</keyword>
<dbReference type="SUPFAM" id="SSF48452">
    <property type="entry name" value="TPR-like"/>
    <property type="match status" value="1"/>
</dbReference>
<feature type="transmembrane region" description="Helical" evidence="6">
    <location>
        <begin position="282"/>
        <end position="305"/>
    </location>
</feature>
<dbReference type="InterPro" id="IPR001867">
    <property type="entry name" value="OmpR/PhoB-type_DNA-bd"/>
</dbReference>